<proteinExistence type="predicted"/>
<dbReference type="EMBL" id="HACA01025823">
    <property type="protein sequence ID" value="CDW43184.1"/>
    <property type="molecule type" value="Transcribed_RNA"/>
</dbReference>
<sequence length="14" mass="1762">MFFNTSIFFNSIFF</sequence>
<name>A0A0K2UY41_LEPSM</name>
<accession>A0A0K2UY41</accession>
<organism evidence="1">
    <name type="scientific">Lepeophtheirus salmonis</name>
    <name type="common">Salmon louse</name>
    <name type="synonym">Caligus salmonis</name>
    <dbReference type="NCBI Taxonomy" id="72036"/>
    <lineage>
        <taxon>Eukaryota</taxon>
        <taxon>Metazoa</taxon>
        <taxon>Ecdysozoa</taxon>
        <taxon>Arthropoda</taxon>
        <taxon>Crustacea</taxon>
        <taxon>Multicrustacea</taxon>
        <taxon>Hexanauplia</taxon>
        <taxon>Copepoda</taxon>
        <taxon>Siphonostomatoida</taxon>
        <taxon>Caligidae</taxon>
        <taxon>Lepeophtheirus</taxon>
    </lineage>
</organism>
<evidence type="ECO:0000313" key="1">
    <source>
        <dbReference type="EMBL" id="CDW43184.1"/>
    </source>
</evidence>
<protein>
    <submittedName>
        <fullName evidence="1">Uncharacterized protein</fullName>
    </submittedName>
</protein>
<reference evidence="1" key="1">
    <citation type="submission" date="2014-05" db="EMBL/GenBank/DDBJ databases">
        <authorList>
            <person name="Chronopoulou M."/>
        </authorList>
    </citation>
    <scope>NUCLEOTIDE SEQUENCE</scope>
    <source>
        <tissue evidence="1">Whole organism</tissue>
    </source>
</reference>